<feature type="compositionally biased region" description="Low complexity" evidence="1">
    <location>
        <begin position="2025"/>
        <end position="2036"/>
    </location>
</feature>
<feature type="compositionally biased region" description="Acidic residues" evidence="1">
    <location>
        <begin position="2426"/>
        <end position="2437"/>
    </location>
</feature>
<feature type="region of interest" description="Disordered" evidence="1">
    <location>
        <begin position="816"/>
        <end position="953"/>
    </location>
</feature>
<proteinExistence type="predicted"/>
<organism evidence="2 3">
    <name type="scientific">Fasciolopsis buskii</name>
    <dbReference type="NCBI Taxonomy" id="27845"/>
    <lineage>
        <taxon>Eukaryota</taxon>
        <taxon>Metazoa</taxon>
        <taxon>Spiralia</taxon>
        <taxon>Lophotrochozoa</taxon>
        <taxon>Platyhelminthes</taxon>
        <taxon>Trematoda</taxon>
        <taxon>Digenea</taxon>
        <taxon>Plagiorchiida</taxon>
        <taxon>Echinostomata</taxon>
        <taxon>Echinostomatoidea</taxon>
        <taxon>Fasciolidae</taxon>
        <taxon>Fasciolopsis</taxon>
    </lineage>
</organism>
<feature type="region of interest" description="Disordered" evidence="1">
    <location>
        <begin position="2376"/>
        <end position="2466"/>
    </location>
</feature>
<feature type="region of interest" description="Disordered" evidence="1">
    <location>
        <begin position="1727"/>
        <end position="1783"/>
    </location>
</feature>
<feature type="region of interest" description="Disordered" evidence="1">
    <location>
        <begin position="2316"/>
        <end position="2338"/>
    </location>
</feature>
<accession>A0A8E0RX97</accession>
<feature type="region of interest" description="Disordered" evidence="1">
    <location>
        <begin position="756"/>
        <end position="800"/>
    </location>
</feature>
<gene>
    <name evidence="2" type="ORF">FBUS_08762</name>
</gene>
<protein>
    <submittedName>
        <fullName evidence="2">Uncharacterized protein</fullName>
    </submittedName>
</protein>
<feature type="compositionally biased region" description="Polar residues" evidence="1">
    <location>
        <begin position="818"/>
        <end position="841"/>
    </location>
</feature>
<feature type="region of interest" description="Disordered" evidence="1">
    <location>
        <begin position="2002"/>
        <end position="2043"/>
    </location>
</feature>
<feature type="compositionally biased region" description="Low complexity" evidence="1">
    <location>
        <begin position="1018"/>
        <end position="1030"/>
    </location>
</feature>
<feature type="region of interest" description="Disordered" evidence="1">
    <location>
        <begin position="2573"/>
        <end position="2695"/>
    </location>
</feature>
<feature type="compositionally biased region" description="Basic residues" evidence="1">
    <location>
        <begin position="2159"/>
        <end position="2168"/>
    </location>
</feature>
<feature type="compositionally biased region" description="Basic and acidic residues" evidence="1">
    <location>
        <begin position="2438"/>
        <end position="2447"/>
    </location>
</feature>
<evidence type="ECO:0000313" key="3">
    <source>
        <dbReference type="Proteomes" id="UP000728185"/>
    </source>
</evidence>
<feature type="region of interest" description="Disordered" evidence="1">
    <location>
        <begin position="2141"/>
        <end position="2172"/>
    </location>
</feature>
<feature type="region of interest" description="Disordered" evidence="1">
    <location>
        <begin position="629"/>
        <end position="649"/>
    </location>
</feature>
<feature type="compositionally biased region" description="Basic and acidic residues" evidence="1">
    <location>
        <begin position="629"/>
        <end position="642"/>
    </location>
</feature>
<feature type="compositionally biased region" description="Basic and acidic residues" evidence="1">
    <location>
        <begin position="2636"/>
        <end position="2645"/>
    </location>
</feature>
<feature type="compositionally biased region" description="Basic and acidic residues" evidence="1">
    <location>
        <begin position="2397"/>
        <end position="2425"/>
    </location>
</feature>
<evidence type="ECO:0000313" key="2">
    <source>
        <dbReference type="EMBL" id="KAA0196188.1"/>
    </source>
</evidence>
<feature type="compositionally biased region" description="Low complexity" evidence="1">
    <location>
        <begin position="2607"/>
        <end position="2618"/>
    </location>
</feature>
<feature type="compositionally biased region" description="Basic residues" evidence="1">
    <location>
        <begin position="1310"/>
        <end position="1326"/>
    </location>
</feature>
<dbReference type="Proteomes" id="UP000728185">
    <property type="component" value="Unassembled WGS sequence"/>
</dbReference>
<feature type="compositionally biased region" description="Basic residues" evidence="1">
    <location>
        <begin position="1762"/>
        <end position="1783"/>
    </location>
</feature>
<feature type="compositionally biased region" description="Low complexity" evidence="1">
    <location>
        <begin position="907"/>
        <end position="919"/>
    </location>
</feature>
<dbReference type="EMBL" id="LUCM01003206">
    <property type="protein sequence ID" value="KAA0196188.1"/>
    <property type="molecule type" value="Genomic_DNA"/>
</dbReference>
<sequence>MIAEQQAFTTSIQTGFDPMQQQQPPHASLLAHSLSSTITSTSAPQFVTSGSDVVDCGAPLAVASEVATGSMGDDNTNNLVKDDLITLAWRLTQMKGQEADTNVATNDASELIESSGDENSGGMLGSLFDTYADQAYSYPSDLGGCNVVLSEVGSTNLDNIGPSGLNEETDEIVLLDGKSPASVSELRNDADTYGTRTGAEESTGNADIDALLAAAAMVGAASGVGDAQSSVTVPVPCSSTFSSVNQQVDSHESEAVVISTTSSFHPEPSVSASSTILTATHTPNISTQPSPKSPICPPSSLISNKTSPRKSPDHTTSTDNVEASCLPKQLHSSKADDILSADFFCDFTSSSCPNGFTDHGQDDLDRFNEVDEPTSLADVLGCNAEDAADLESVLGPEAHDLDGSGHVTDSFLQSLVNASPGLGLDGADEDDADVDGEGTHLFDPDFGVCDPLDDGVPSSTVEKEHRDVTHTESKNPVSIVSDTQFELDLDAFTKSGCQPDNSVSDHSIPVPSSQQVRSLFQNTSVPHRRRSHGPPCDLTRTASAESKLLSLFDSGSRRHGAKNHRLAPEDDFLTVDFADADGDYTTAEQFNEALLLLGPQPSSPMGLHLSYSKPIIEESHELQLLAERPDTEKSEVKARSQAEGHSTTTANVVECSPSPMCNARILFFPKEQELYVECEQVEFEQGSVSYSAAITVTTEDFNSANLRPLLEIMVSQPLETVTIEITPTFIFHDAVAQSDCSIQPVTKFQLLEDHETVPNSSTPTVHEEVESIPASQEARPSKTPIIPESCDNRSEDSDGDVTLAMTLDSNRKLVLEHTSPSSEELKTQQTSTKKQVSSYHIRSTEPPVRTRSVSLTSPLELAASTPNKEAGSGIGTRRNRRRLFSAPSNVPPEEMAVSRNTRHSASRRSSLNKSNSLNRPTSFSLESQKPSTSPNVISSSTEQSSQPSVDESATQLMQAHSILTVLASSSALLETAVDLESDSDVSPVKSSLGLDTLDRMLKNCQKRSQQTLEDTSESKSSMISSTESDSAVTFQVVVEQTAMSAHYQDTTEDDQLMASGEVSTGPETTDMMNNMNNGGVALTLNCKSSFELGPSAGIIRRRRRRRRRVIGKRTKKSMTEEEQLPSDLNWSETVSTSSAVVPLEGLCPMKTTDAIALSTQSSSRGSQDPLCLTSSISSASSLLTTGLLFGSSDRPHSFGLSSDVLVAAHSTHNPIPNGDFSQHLPRLTLTLGGPLFPELPPSPDDVVVHECDLCKPDANQPVGSSPHQRTKGLDQSPVQQKELPSQVHHGLSKQSLDAHGVTAVGSRFFRSSHPRPSRRKKGRHSLLSRSSIKTSRNLLKPTDARMSLSASRTAFDLAVIAPINLKKPTSEAPFARFAVNPELPTFADIQNNKSVQAFSRQSDIDPVWVTKSRPGPPLFVNILKASESEHQKMETQSLTPTALIDASSEVAETSSDRVSLGSTLFQDDEKSNPATGCGLSDWTSFSPHPAAASACSSSLFDQPIGTHPVLRIPSFDQIPPLSVISTPQLSKSDPGIPSVSAMSPAISMTTPTATLLFNGDTGPSISGLKLSAVSNLSSLGISTTRVPGVTFGSFAGAAAFRATSFSALAAKAEKAPDKPKALLWTERLTFSDLARAASNQESGRTLLANSSPTGSWNPGVERTDNGAGVCSFRLFQNCSLSDIGQSCCSEVDTSSPKCVSKATETAADSLHNTECDTVSDTISDLITSNASDPELPSPHPTDSEAPSSVVEQTVRQIINVRSPKKGSRRRRASNRPSHFLRKPKIPSELAVDKYEPALSCKVNSNNSVTVQRSQSITMLPVNCGSHQEDSVCGTTKQLTQPEPEVVPESLNDHSSTLTDDCCAAIVDSSASPILLDDHVTESHPTSHSDHISCSNPASKTEPVIHCVESVSLSMEPVMETLSVDSPRLEDAPCIAEFDAAPSPVLVDEIITLPLDQADCIELTANPDLVTGSNEFHKDADAERPLTPSKCLNLPENGITEAEMQQTETEPDPAFPKANGKMPEASNSSESEYDTSSKALNTRTSDVVNNTEVLDTLVRGDSNPCPPIRLRLNLKLAALEGPQVRGKKTKKSRRRHSHKAIPIVPAHQNTPMTAVVSARTPTSLSIRLAPRPKVARIPKVQRSLNPPEAHSTASGLVRGVSRRGRRRMPQTKPTQLATTVDPLANTAQHAAAEKPSNETLIGQSTTQIYAVVQNASRSTTAVRSAVSNPLARNAYPPRLGSVFARKIFSTAKQDRRSIYAHLAQPWRSGMRGSPRKRGLSRPQPILLNKSAMPVSQNDLSKAMQSVPICAEIPAIRGGDRRSRGKSGRGRGRAEKSSLLMSAEVNENQSGLRQNTAPRSNPPAIRLVIRLGKHVQRTQSVEPLMRTASPLSPPITRSLSHDSHTDHDKTTFSRTPDARGERPSKELNEDEIMDDDGEDHADNHDRVSAPDEFNGDEDDDWKSTDEPPPFEFCTATEAETYMDPNQVRIHRILNQAVTSGASIGDCFLGSDDEDKDDGVVDTVLMAGTPCDRLISASDFPGKLSAKQPCLSQSSVYLPNVASQIGVGCLTANNSETASTTRVKQKRRKRAEQNMAGKRRYSGSVQFPESSNSPHSSHNTSVVAAPINPLSVSHPNTYESRECQDPKVDQTATRPCETSVHWSSHVSEAYGESSRSNATRDALPGQPVDSVKADINAR</sequence>
<feature type="compositionally biased region" description="Low complexity" evidence="1">
    <location>
        <begin position="938"/>
        <end position="948"/>
    </location>
</feature>
<comment type="caution">
    <text evidence="2">The sequence shown here is derived from an EMBL/GenBank/DDBJ whole genome shotgun (WGS) entry which is preliminary data.</text>
</comment>
<feature type="region of interest" description="Disordered" evidence="1">
    <location>
        <begin position="281"/>
        <end position="322"/>
    </location>
</feature>
<keyword evidence="3" id="KW-1185">Reference proteome</keyword>
<feature type="compositionally biased region" description="Polar residues" evidence="1">
    <location>
        <begin position="920"/>
        <end position="937"/>
    </location>
</feature>
<feature type="region of interest" description="Disordered" evidence="1">
    <location>
        <begin position="1307"/>
        <end position="1334"/>
    </location>
</feature>
<feature type="region of interest" description="Disordered" evidence="1">
    <location>
        <begin position="1257"/>
        <end position="1293"/>
    </location>
</feature>
<dbReference type="OrthoDB" id="6265393at2759"/>
<reference evidence="2" key="1">
    <citation type="submission" date="2019-05" db="EMBL/GenBank/DDBJ databases">
        <title>Annotation for the trematode Fasciolopsis buski.</title>
        <authorList>
            <person name="Choi Y.-J."/>
        </authorList>
    </citation>
    <scope>NUCLEOTIDE SEQUENCE</scope>
    <source>
        <strain evidence="2">HT</strain>
        <tissue evidence="2">Whole worm</tissue>
    </source>
</reference>
<feature type="region of interest" description="Disordered" evidence="1">
    <location>
        <begin position="1007"/>
        <end position="1030"/>
    </location>
</feature>
<name>A0A8E0RX97_9TREM</name>
<feature type="region of interest" description="Disordered" evidence="1">
    <location>
        <begin position="183"/>
        <end position="202"/>
    </location>
</feature>
<evidence type="ECO:0000256" key="1">
    <source>
        <dbReference type="SAM" id="MobiDB-lite"/>
    </source>
</evidence>
<feature type="compositionally biased region" description="Polar residues" evidence="1">
    <location>
        <begin position="1744"/>
        <end position="1756"/>
    </location>
</feature>